<dbReference type="SUPFAM" id="SSF54427">
    <property type="entry name" value="NTF2-like"/>
    <property type="match status" value="1"/>
</dbReference>
<dbReference type="InterPro" id="IPR005311">
    <property type="entry name" value="PBP_dimer"/>
</dbReference>
<dbReference type="RefSeq" id="WP_153406909.1">
    <property type="nucleotide sequence ID" value="NZ_ML762456.1"/>
</dbReference>
<sequence>MKQWALFSFIFFLSLFLITGCQKKEEVKPEERLQEYVEHWEAYDFKAMHEMTETVGKEAFIDRYEKIYHDIDVENLQISFDMPDPESENNEEEEIESVHYPLQVKMDTIAGPVSFDSEIEMVKTVEVIDEQETVNWLVNWNEGLIFPQIKDGGTIGIKAVQPARGQIYDRNRQGIAINESIYQMGVVPNQFTENSDSEKQQIADLLDITLEEIESQLNQAWVQPQHFVPLKVVPSLEQKDLAGAVSSIKPLTYQTIVGRVYPFGEAAAHLVGYIAPITAEKLDELDNDLYNENDLIGYRGLEELFEEQLRGEEGLVIYAQKEGQEPVTIAEKKVIHGKNLNLTIDIHVQNELYYALNGEAGTAAAINPSSGEVLGLVSSPSFDPNAFLYGLSSATWDKWNNDPDTPLLNRFASTFAPGSVFKPITSAIGLTNGSIDPAEGLEINGLTWQKEGWGNYRIRRVSESNGLVDLHDALVRSDNIYFAMQALGMGEEALVTGMKNFGIGEDFPFTYPIQTSTISANGSLENEVLLADTSYGQGEVQMSALHLASSFSAILNNGTIMKSSLLMDEEASSWKEGLISSEHASLLQNAMRDVVTSGTGQDANISSVEIAGKTGTAELKQSQTQTGGQENGWFVGYPLDGSIIISMMIEHIEEKPNGSGYVAEKVANAIENLPN</sequence>
<feature type="domain" description="NTF2-like N-terminal transpeptidase" evidence="9">
    <location>
        <begin position="28"/>
        <end position="151"/>
    </location>
</feature>
<name>A0A7C8GQA5_9BACI</name>
<evidence type="ECO:0000259" key="7">
    <source>
        <dbReference type="Pfam" id="PF00905"/>
    </source>
</evidence>
<dbReference type="SUPFAM" id="SSF56601">
    <property type="entry name" value="beta-lactamase/transpeptidase-like"/>
    <property type="match status" value="1"/>
</dbReference>
<dbReference type="InterPro" id="IPR050515">
    <property type="entry name" value="Beta-lactam/transpept"/>
</dbReference>
<dbReference type="InterPro" id="IPR007887">
    <property type="entry name" value="MecA_N"/>
</dbReference>
<comment type="pathway">
    <text evidence="2">Cell wall biogenesis; peptidoglycan biosynthesis.</text>
</comment>
<evidence type="ECO:0000256" key="4">
    <source>
        <dbReference type="ARBA" id="ARBA00012448"/>
    </source>
</evidence>
<feature type="domain" description="Penicillin-binding protein transpeptidase" evidence="7">
    <location>
        <begin position="361"/>
        <end position="670"/>
    </location>
</feature>
<evidence type="ECO:0000256" key="3">
    <source>
        <dbReference type="ARBA" id="ARBA00007171"/>
    </source>
</evidence>
<dbReference type="Gene3D" id="3.10.450.100">
    <property type="entry name" value="NTF2-like, domain 1"/>
    <property type="match status" value="1"/>
</dbReference>
<dbReference type="PROSITE" id="PS51257">
    <property type="entry name" value="PROKAR_LIPOPROTEIN"/>
    <property type="match status" value="1"/>
</dbReference>
<evidence type="ECO:0000256" key="5">
    <source>
        <dbReference type="ARBA" id="ARBA00023136"/>
    </source>
</evidence>
<evidence type="ECO:0000256" key="1">
    <source>
        <dbReference type="ARBA" id="ARBA00004370"/>
    </source>
</evidence>
<dbReference type="GO" id="GO:0071972">
    <property type="term" value="F:peptidoglycan L,D-transpeptidase activity"/>
    <property type="evidence" value="ECO:0007669"/>
    <property type="project" value="TreeGrafter"/>
</dbReference>
<dbReference type="GO" id="GO:0071555">
    <property type="term" value="P:cell wall organization"/>
    <property type="evidence" value="ECO:0007669"/>
    <property type="project" value="TreeGrafter"/>
</dbReference>
<dbReference type="GO" id="GO:0009002">
    <property type="term" value="F:serine-type D-Ala-D-Ala carboxypeptidase activity"/>
    <property type="evidence" value="ECO:0007669"/>
    <property type="project" value="UniProtKB-EC"/>
</dbReference>
<feature type="domain" description="Penicillin-binding protein dimerisation" evidence="8">
    <location>
        <begin position="160"/>
        <end position="321"/>
    </location>
</feature>
<dbReference type="Proteomes" id="UP000480246">
    <property type="component" value="Unassembled WGS sequence"/>
</dbReference>
<keyword evidence="11" id="KW-1185">Reference proteome</keyword>
<dbReference type="GO" id="GO:0008658">
    <property type="term" value="F:penicillin binding"/>
    <property type="evidence" value="ECO:0007669"/>
    <property type="project" value="InterPro"/>
</dbReference>
<evidence type="ECO:0000259" key="9">
    <source>
        <dbReference type="Pfam" id="PF05223"/>
    </source>
</evidence>
<evidence type="ECO:0000313" key="10">
    <source>
        <dbReference type="EMBL" id="KAB8125896.1"/>
    </source>
</evidence>
<evidence type="ECO:0000313" key="11">
    <source>
        <dbReference type="Proteomes" id="UP000480246"/>
    </source>
</evidence>
<dbReference type="EMBL" id="WEID01000122">
    <property type="protein sequence ID" value="KAB8125896.1"/>
    <property type="molecule type" value="Genomic_DNA"/>
</dbReference>
<dbReference type="EC" id="3.4.16.4" evidence="4"/>
<dbReference type="GO" id="GO:0009252">
    <property type="term" value="P:peptidoglycan biosynthetic process"/>
    <property type="evidence" value="ECO:0007669"/>
    <property type="project" value="UniProtKB-UniPathway"/>
</dbReference>
<dbReference type="Pfam" id="PF00905">
    <property type="entry name" value="Transpeptidase"/>
    <property type="match status" value="1"/>
</dbReference>
<dbReference type="PANTHER" id="PTHR30627">
    <property type="entry name" value="PEPTIDOGLYCAN D,D-TRANSPEPTIDASE"/>
    <property type="match status" value="1"/>
</dbReference>
<reference evidence="10 11" key="1">
    <citation type="submission" date="2019-10" db="EMBL/GenBank/DDBJ databases">
        <title>Gracilibacillus sp. nov. isolated from rice seeds.</title>
        <authorList>
            <person name="He S."/>
        </authorList>
    </citation>
    <scope>NUCLEOTIDE SEQUENCE [LARGE SCALE GENOMIC DNA]</scope>
    <source>
        <strain evidence="10 11">TD8</strain>
    </source>
</reference>
<dbReference type="UniPathway" id="UPA00219"/>
<proteinExistence type="inferred from homology"/>
<dbReference type="Gene3D" id="3.40.710.10">
    <property type="entry name" value="DD-peptidase/beta-lactamase superfamily"/>
    <property type="match status" value="1"/>
</dbReference>
<evidence type="ECO:0000256" key="6">
    <source>
        <dbReference type="ARBA" id="ARBA00034000"/>
    </source>
</evidence>
<dbReference type="Pfam" id="PF05223">
    <property type="entry name" value="MecA_N"/>
    <property type="match status" value="1"/>
</dbReference>
<accession>A0A7C8GQA5</accession>
<dbReference type="InterPro" id="IPR036138">
    <property type="entry name" value="PBP_dimer_sf"/>
</dbReference>
<comment type="subcellular location">
    <subcellularLocation>
        <location evidence="1">Membrane</location>
    </subcellularLocation>
</comment>
<organism evidence="10 11">
    <name type="scientific">Gracilibacillus oryzae</name>
    <dbReference type="NCBI Taxonomy" id="1672701"/>
    <lineage>
        <taxon>Bacteria</taxon>
        <taxon>Bacillati</taxon>
        <taxon>Bacillota</taxon>
        <taxon>Bacilli</taxon>
        <taxon>Bacillales</taxon>
        <taxon>Bacillaceae</taxon>
        <taxon>Gracilibacillus</taxon>
    </lineage>
</organism>
<dbReference type="OrthoDB" id="9766847at2"/>
<dbReference type="PANTHER" id="PTHR30627:SF25">
    <property type="entry name" value="PENICILLIN-BINDING PROTEIN 3"/>
    <property type="match status" value="1"/>
</dbReference>
<comment type="similarity">
    <text evidence="3">Belongs to the transpeptidase family.</text>
</comment>
<comment type="caution">
    <text evidence="10">The sequence shown here is derived from an EMBL/GenBank/DDBJ whole genome shotgun (WGS) entry which is preliminary data.</text>
</comment>
<dbReference type="Gene3D" id="3.30.1390.30">
    <property type="entry name" value="Penicillin-binding protein 2a, domain 3"/>
    <property type="match status" value="1"/>
</dbReference>
<keyword evidence="5" id="KW-0472">Membrane</keyword>
<dbReference type="InterPro" id="IPR012338">
    <property type="entry name" value="Beta-lactam/transpept-like"/>
</dbReference>
<protein>
    <recommendedName>
        <fullName evidence="4">serine-type D-Ala-D-Ala carboxypeptidase</fullName>
        <ecNumber evidence="4">3.4.16.4</ecNumber>
    </recommendedName>
</protein>
<comment type="catalytic activity">
    <reaction evidence="6">
        <text>Preferential cleavage: (Ac)2-L-Lys-D-Ala-|-D-Ala. Also transpeptidation of peptidyl-alanyl moieties that are N-acyl substituents of D-alanine.</text>
        <dbReference type="EC" id="3.4.16.4"/>
    </reaction>
</comment>
<dbReference type="SUPFAM" id="SSF56519">
    <property type="entry name" value="Penicillin binding protein dimerisation domain"/>
    <property type="match status" value="1"/>
</dbReference>
<gene>
    <name evidence="10" type="ORF">F9U64_21380</name>
</gene>
<dbReference type="InterPro" id="IPR001460">
    <property type="entry name" value="PCN-bd_Tpept"/>
</dbReference>
<evidence type="ECO:0000256" key="2">
    <source>
        <dbReference type="ARBA" id="ARBA00004752"/>
    </source>
</evidence>
<dbReference type="InterPro" id="IPR032710">
    <property type="entry name" value="NTF2-like_dom_sf"/>
</dbReference>
<dbReference type="GO" id="GO:0005886">
    <property type="term" value="C:plasma membrane"/>
    <property type="evidence" value="ECO:0007669"/>
    <property type="project" value="TreeGrafter"/>
</dbReference>
<dbReference type="Pfam" id="PF03717">
    <property type="entry name" value="PBP_dimer"/>
    <property type="match status" value="1"/>
</dbReference>
<dbReference type="GO" id="GO:0046677">
    <property type="term" value="P:response to antibiotic"/>
    <property type="evidence" value="ECO:0007669"/>
    <property type="project" value="InterPro"/>
</dbReference>
<dbReference type="Gene3D" id="3.90.1310.10">
    <property type="entry name" value="Penicillin-binding protein 2a (Domain 2)"/>
    <property type="match status" value="1"/>
</dbReference>
<evidence type="ECO:0000259" key="8">
    <source>
        <dbReference type="Pfam" id="PF03717"/>
    </source>
</evidence>
<dbReference type="AlphaFoldDB" id="A0A7C8GQA5"/>